<feature type="transmembrane region" description="Helical" evidence="5">
    <location>
        <begin position="115"/>
        <end position="134"/>
    </location>
</feature>
<evidence type="ECO:0000313" key="8">
    <source>
        <dbReference type="Proteomes" id="UP000503164"/>
    </source>
</evidence>
<dbReference type="GO" id="GO:0016020">
    <property type="term" value="C:membrane"/>
    <property type="evidence" value="ECO:0007669"/>
    <property type="project" value="UniProtKB-SubCell"/>
</dbReference>
<evidence type="ECO:0000256" key="4">
    <source>
        <dbReference type="ARBA" id="ARBA00023136"/>
    </source>
</evidence>
<reference evidence="7 8" key="1">
    <citation type="journal article" date="2020" name="Mol. Plant Pathol.">
        <title>Plasmid composition and the chpG gene determine the virulence level of Clavibacter capsici natural isolates in pepper.</title>
        <authorList>
            <person name="Hwang I.S."/>
            <person name="Lee H.M."/>
            <person name="Oh E.J."/>
            <person name="Lee S."/>
            <person name="Heu S."/>
            <person name="Oh C.S."/>
        </authorList>
    </citation>
    <scope>NUCLEOTIDE SEQUENCE [LARGE SCALE GENOMIC DNA]</scope>
    <source>
        <strain evidence="7 8">1101</strain>
    </source>
</reference>
<evidence type="ECO:0000256" key="5">
    <source>
        <dbReference type="SAM" id="Phobius"/>
    </source>
</evidence>
<dbReference type="Pfam" id="PF13515">
    <property type="entry name" value="FUSC_2"/>
    <property type="match status" value="1"/>
</dbReference>
<organism evidence="7 8">
    <name type="scientific">Clavibacter capsici</name>
    <dbReference type="NCBI Taxonomy" id="1874630"/>
    <lineage>
        <taxon>Bacteria</taxon>
        <taxon>Bacillati</taxon>
        <taxon>Actinomycetota</taxon>
        <taxon>Actinomycetes</taxon>
        <taxon>Micrococcales</taxon>
        <taxon>Microbacteriaceae</taxon>
        <taxon>Clavibacter</taxon>
    </lineage>
</organism>
<feature type="transmembrane region" description="Helical" evidence="5">
    <location>
        <begin position="140"/>
        <end position="159"/>
    </location>
</feature>
<evidence type="ECO:0000256" key="3">
    <source>
        <dbReference type="ARBA" id="ARBA00022989"/>
    </source>
</evidence>
<feature type="transmembrane region" description="Helical" evidence="5">
    <location>
        <begin position="89"/>
        <end position="108"/>
    </location>
</feature>
<keyword evidence="3 5" id="KW-1133">Transmembrane helix</keyword>
<evidence type="ECO:0000259" key="6">
    <source>
        <dbReference type="Pfam" id="PF13515"/>
    </source>
</evidence>
<proteinExistence type="predicted"/>
<keyword evidence="4 5" id="KW-0472">Membrane</keyword>
<dbReference type="EMBL" id="CP048049">
    <property type="protein sequence ID" value="QIS46317.1"/>
    <property type="molecule type" value="Genomic_DNA"/>
</dbReference>
<feature type="transmembrane region" description="Helical" evidence="5">
    <location>
        <begin position="26"/>
        <end position="52"/>
    </location>
</feature>
<gene>
    <name evidence="7" type="ORF">GW570_07250</name>
</gene>
<feature type="transmembrane region" description="Helical" evidence="5">
    <location>
        <begin position="64"/>
        <end position="83"/>
    </location>
</feature>
<keyword evidence="2 5" id="KW-0812">Transmembrane</keyword>
<evidence type="ECO:0000256" key="1">
    <source>
        <dbReference type="ARBA" id="ARBA00004141"/>
    </source>
</evidence>
<sequence length="350" mass="37430">MRITTTVRTTTRIPFVQVVKTSVAAIIAWFTCIALLPAQLPIFATIAALLVVQPSINQTFGKAVERSLGVITGVLLALVLGLALGTSSWVVLTAVVVAVLVGWVFRLTPGSSTQIPISAMLVLAIGQLSPVYAFDRIVETIIGAAIGVVVNIAIAPPVLHEASRRAVVGLAGDCAAALDRLAGALAEPVDREELDRMLTRARELRPRHTKAVAEVDRGLESLTLNPLRRRHRALLEADRELLATLTVLVNRVVGMTRAVHDRYDPSLAEEPVVRGIATELTRAAHDVRLLAEHALPGGVRGDGQAAGPHEEPALTAPLVVLQPSEEHWILIGSLLEDIRRIRSEIIGGAE</sequence>
<dbReference type="KEGG" id="ccap:AES38_07225"/>
<protein>
    <submittedName>
        <fullName evidence="7">FUSC family protein</fullName>
    </submittedName>
</protein>
<dbReference type="Proteomes" id="UP000503164">
    <property type="component" value="Chromosome"/>
</dbReference>
<name>A0AAE7CD07_9MICO</name>
<evidence type="ECO:0000313" key="7">
    <source>
        <dbReference type="EMBL" id="QIS46317.1"/>
    </source>
</evidence>
<comment type="subcellular location">
    <subcellularLocation>
        <location evidence="1">Membrane</location>
        <topology evidence="1">Multi-pass membrane protein</topology>
    </subcellularLocation>
</comment>
<feature type="domain" description="Integral membrane bound transporter" evidence="6">
    <location>
        <begin position="33"/>
        <end position="150"/>
    </location>
</feature>
<accession>A0AAE7CD07</accession>
<dbReference type="RefSeq" id="WP_053775718.1">
    <property type="nucleotide sequence ID" value="NZ_CP012573.1"/>
</dbReference>
<dbReference type="AlphaFoldDB" id="A0AAE7CD07"/>
<evidence type="ECO:0000256" key="2">
    <source>
        <dbReference type="ARBA" id="ARBA00022692"/>
    </source>
</evidence>
<keyword evidence="8" id="KW-1185">Reference proteome</keyword>
<dbReference type="InterPro" id="IPR049453">
    <property type="entry name" value="Memb_transporter_dom"/>
</dbReference>